<evidence type="ECO:0000313" key="6">
    <source>
        <dbReference type="EMBL" id="CAG9806484.1"/>
    </source>
</evidence>
<dbReference type="OrthoDB" id="10262646at2759"/>
<evidence type="ECO:0000259" key="5">
    <source>
        <dbReference type="Pfam" id="PF23338"/>
    </source>
</evidence>
<dbReference type="InterPro" id="IPR026511">
    <property type="entry name" value="PTHB1"/>
</dbReference>
<dbReference type="Pfam" id="PF14727">
    <property type="entry name" value="PHTB1_N"/>
    <property type="match status" value="1"/>
</dbReference>
<dbReference type="EMBL" id="OU895879">
    <property type="protein sequence ID" value="CAG9806484.1"/>
    <property type="molecule type" value="Genomic_DNA"/>
</dbReference>
<accession>A0A9N9RYP1</accession>
<dbReference type="InterPro" id="IPR055362">
    <property type="entry name" value="PTHB1_pf_dom"/>
</dbReference>
<dbReference type="AlphaFoldDB" id="A0A9N9RYP1"/>
<dbReference type="InterPro" id="IPR028073">
    <property type="entry name" value="PHTB1_N_dom"/>
</dbReference>
<protein>
    <recommendedName>
        <fullName evidence="8">Protein PTHB1</fullName>
    </recommendedName>
</protein>
<gene>
    <name evidence="6" type="ORF">CHIRRI_LOCUS9340</name>
</gene>
<evidence type="ECO:0000256" key="1">
    <source>
        <dbReference type="SAM" id="Coils"/>
    </source>
</evidence>
<dbReference type="InterPro" id="IPR055363">
    <property type="entry name" value="PTHB1_hp_dom"/>
</dbReference>
<dbReference type="GO" id="GO:0034464">
    <property type="term" value="C:BBSome"/>
    <property type="evidence" value="ECO:0007669"/>
    <property type="project" value="InterPro"/>
</dbReference>
<organism evidence="6 7">
    <name type="scientific">Chironomus riparius</name>
    <dbReference type="NCBI Taxonomy" id="315576"/>
    <lineage>
        <taxon>Eukaryota</taxon>
        <taxon>Metazoa</taxon>
        <taxon>Ecdysozoa</taxon>
        <taxon>Arthropoda</taxon>
        <taxon>Hexapoda</taxon>
        <taxon>Insecta</taxon>
        <taxon>Pterygota</taxon>
        <taxon>Neoptera</taxon>
        <taxon>Endopterygota</taxon>
        <taxon>Diptera</taxon>
        <taxon>Nematocera</taxon>
        <taxon>Chironomoidea</taxon>
        <taxon>Chironomidae</taxon>
        <taxon>Chironominae</taxon>
        <taxon>Chironomus</taxon>
    </lineage>
</organism>
<feature type="region of interest" description="Disordered" evidence="2">
    <location>
        <begin position="832"/>
        <end position="862"/>
    </location>
</feature>
<keyword evidence="1" id="KW-0175">Coiled coil</keyword>
<dbReference type="Pfam" id="PF23337">
    <property type="entry name" value="PTHB1_pf"/>
    <property type="match status" value="1"/>
</dbReference>
<dbReference type="Pfam" id="PF23338">
    <property type="entry name" value="PTHB1_hp"/>
    <property type="match status" value="1"/>
</dbReference>
<evidence type="ECO:0008006" key="8">
    <source>
        <dbReference type="Google" id="ProtNLM"/>
    </source>
</evidence>
<keyword evidence="7" id="KW-1185">Reference proteome</keyword>
<feature type="compositionally biased region" description="Polar residues" evidence="2">
    <location>
        <begin position="836"/>
        <end position="862"/>
    </location>
</feature>
<dbReference type="SUPFAM" id="SSF50978">
    <property type="entry name" value="WD40 repeat-like"/>
    <property type="match status" value="1"/>
</dbReference>
<evidence type="ECO:0000313" key="7">
    <source>
        <dbReference type="Proteomes" id="UP001153620"/>
    </source>
</evidence>
<reference evidence="6" key="1">
    <citation type="submission" date="2022-01" db="EMBL/GenBank/DDBJ databases">
        <authorList>
            <person name="King R."/>
        </authorList>
    </citation>
    <scope>NUCLEOTIDE SEQUENCE</scope>
</reference>
<feature type="domain" description="PTHB1 N-terminal" evidence="3">
    <location>
        <begin position="1"/>
        <end position="367"/>
    </location>
</feature>
<feature type="domain" description="PTHB1 hairpin" evidence="5">
    <location>
        <begin position="639"/>
        <end position="730"/>
    </location>
</feature>
<proteinExistence type="predicted"/>
<evidence type="ECO:0000256" key="2">
    <source>
        <dbReference type="SAM" id="MobiDB-lite"/>
    </source>
</evidence>
<dbReference type="GO" id="GO:0016020">
    <property type="term" value="C:membrane"/>
    <property type="evidence" value="ECO:0007669"/>
    <property type="project" value="TreeGrafter"/>
</dbReference>
<dbReference type="Proteomes" id="UP001153620">
    <property type="component" value="Chromosome 3"/>
</dbReference>
<dbReference type="PANTHER" id="PTHR20991:SF0">
    <property type="entry name" value="PROTEIN PTHB1"/>
    <property type="match status" value="1"/>
</dbReference>
<dbReference type="GO" id="GO:0060271">
    <property type="term" value="P:cilium assembly"/>
    <property type="evidence" value="ECO:0007669"/>
    <property type="project" value="TreeGrafter"/>
</dbReference>
<reference evidence="6" key="2">
    <citation type="submission" date="2022-10" db="EMBL/GenBank/DDBJ databases">
        <authorList>
            <consortium name="ENA_rothamsted_submissions"/>
            <consortium name="culmorum"/>
            <person name="King R."/>
        </authorList>
    </citation>
    <scope>NUCLEOTIDE SEQUENCE</scope>
</reference>
<dbReference type="PANTHER" id="PTHR20991">
    <property type="entry name" value="PARATHYROID HORMONE-RESPONSIVE B1 GENE"/>
    <property type="match status" value="1"/>
</dbReference>
<name>A0A9N9RYP1_9DIPT</name>
<evidence type="ECO:0000259" key="3">
    <source>
        <dbReference type="Pfam" id="PF14727"/>
    </source>
</evidence>
<sequence>MSLFKIIKQFTYQCPDNNENYDSYSLTCSRLNANNEQQKDCVIITSHSGYISILQPSISDDREASNQQAIVDENHPHIVYEAKLNEPILGVLCGNFIQYTQKQDRQNLVAILHPNKLAIYSLVTSEGFVEQGEQSKLQLIHQHELNKPTFTFCKGNFGGVKGKEFICVMFIDGSLKFFEQDGISQNCILPGNRTIPTSFVYVPRIDCFMILAPNWDLECYRYLTLSEAYERRLSPIWSMNVGEYILDMKTHQISNIEAVVVLLGENNLICLSDSGKLKFFKKLDYTPISFCTFTVGWYFEPDCKLMIAVATDNGSLLIYQHSTLVWCAELLDETIAIDRGNFNCFSGAIVTLNSTGKLTIGYLGSEPHIFKVPALNLSKLDYEKSKMELEEMEKEINSSVDNSDIPFINATAEKELEIKSRLEFADPSDGTFMRICVKFIPHINLEQIQLNIMQNPAFAIPKSNFFYNDLQAHEKQSFETEIYLSESEVGEIFSSDVAIVVTFINKQSIARILRHSIQVPLRNVVKVVQPQKDGIFKVTLTSSPTVDISVLFSDLTLTEVGQAVGLKILNSENPVTVILAKSSNRYRLQSNSLVSLAYMLNIMIDRLSQVGEETATTSVDHKNIKSITVKSIPSSTIEYMLSCIEKHHNMRNEMKGVVEMLSSKSIEMRLFERCFLVKMQGKTSASTMDGIELLLRDTYNEILALSGRYKAIKGNLNRVQIQLTSTIYFIRKVIEYADLPQKITENLLCIMRLSLIDFQEQSWIESLAPYVDYLYNMYQVKGNQNQFYDSITFRNDNFSLTRFSKQLKHVLSVLTDSSTDDKKTMENAFIKEENEATSNADNDSEWSSKLNPSHEIMSTDNE</sequence>
<feature type="coiled-coil region" evidence="1">
    <location>
        <begin position="375"/>
        <end position="402"/>
    </location>
</feature>
<feature type="domain" description="PTHB1 platform" evidence="4">
    <location>
        <begin position="520"/>
        <end position="613"/>
    </location>
</feature>
<dbReference type="InterPro" id="IPR036322">
    <property type="entry name" value="WD40_repeat_dom_sf"/>
</dbReference>
<evidence type="ECO:0000259" key="4">
    <source>
        <dbReference type="Pfam" id="PF23337"/>
    </source>
</evidence>